<proteinExistence type="predicted"/>
<name>A0A5B7CEF1_PORTR</name>
<evidence type="ECO:0000313" key="2">
    <source>
        <dbReference type="Proteomes" id="UP000324222"/>
    </source>
</evidence>
<comment type="caution">
    <text evidence="1">The sequence shown here is derived from an EMBL/GenBank/DDBJ whole genome shotgun (WGS) entry which is preliminary data.</text>
</comment>
<dbReference type="AlphaFoldDB" id="A0A5B7CEF1"/>
<keyword evidence="2" id="KW-1185">Reference proteome</keyword>
<dbReference type="EMBL" id="VSRR010000006">
    <property type="protein sequence ID" value="MPC07685.1"/>
    <property type="molecule type" value="Genomic_DNA"/>
</dbReference>
<dbReference type="Proteomes" id="UP000324222">
    <property type="component" value="Unassembled WGS sequence"/>
</dbReference>
<protein>
    <submittedName>
        <fullName evidence="1">Uncharacterized protein</fullName>
    </submittedName>
</protein>
<organism evidence="1 2">
    <name type="scientific">Portunus trituberculatus</name>
    <name type="common">Swimming crab</name>
    <name type="synonym">Neptunus trituberculatus</name>
    <dbReference type="NCBI Taxonomy" id="210409"/>
    <lineage>
        <taxon>Eukaryota</taxon>
        <taxon>Metazoa</taxon>
        <taxon>Ecdysozoa</taxon>
        <taxon>Arthropoda</taxon>
        <taxon>Crustacea</taxon>
        <taxon>Multicrustacea</taxon>
        <taxon>Malacostraca</taxon>
        <taxon>Eumalacostraca</taxon>
        <taxon>Eucarida</taxon>
        <taxon>Decapoda</taxon>
        <taxon>Pleocyemata</taxon>
        <taxon>Brachyura</taxon>
        <taxon>Eubrachyura</taxon>
        <taxon>Portunoidea</taxon>
        <taxon>Portunidae</taxon>
        <taxon>Portuninae</taxon>
        <taxon>Portunus</taxon>
    </lineage>
</organism>
<gene>
    <name evidence="1" type="ORF">E2C01_000249</name>
</gene>
<accession>A0A5B7CEF1</accession>
<evidence type="ECO:0000313" key="1">
    <source>
        <dbReference type="EMBL" id="MPC07685.1"/>
    </source>
</evidence>
<sequence>MCPEIIYVPNSRTSSRLPPLELLMDGRTYPNLITWGSPSTPPLHSTGRPCWGVLRQELVCGRPSLRHVDAVVMRQIACSPTLGEIY</sequence>
<reference evidence="1 2" key="1">
    <citation type="submission" date="2019-05" db="EMBL/GenBank/DDBJ databases">
        <title>Another draft genome of Portunus trituberculatus and its Hox gene families provides insights of decapod evolution.</title>
        <authorList>
            <person name="Jeong J.-H."/>
            <person name="Song I."/>
            <person name="Kim S."/>
            <person name="Choi T."/>
            <person name="Kim D."/>
            <person name="Ryu S."/>
            <person name="Kim W."/>
        </authorList>
    </citation>
    <scope>NUCLEOTIDE SEQUENCE [LARGE SCALE GENOMIC DNA]</scope>
    <source>
        <tissue evidence="1">Muscle</tissue>
    </source>
</reference>